<dbReference type="InterPro" id="IPR013144">
    <property type="entry name" value="CRA_dom"/>
</dbReference>
<dbReference type="FunFam" id="3.30.40.10:FF:000143">
    <property type="entry name" value="Regulator of gluconeogenesis Rmd5"/>
    <property type="match status" value="1"/>
</dbReference>
<keyword evidence="3" id="KW-0479">Metal-binding</keyword>
<evidence type="ECO:0000256" key="5">
    <source>
        <dbReference type="ARBA" id="ARBA00022833"/>
    </source>
</evidence>
<keyword evidence="9" id="KW-0012">Acyltransferase</keyword>
<dbReference type="InterPro" id="IPR024964">
    <property type="entry name" value="CTLH/CRA"/>
</dbReference>
<accession>A0A6J8D0Y5</accession>
<organism evidence="9 10">
    <name type="scientific">Mytilus coruscus</name>
    <name type="common">Sea mussel</name>
    <dbReference type="NCBI Taxonomy" id="42192"/>
    <lineage>
        <taxon>Eukaryota</taxon>
        <taxon>Metazoa</taxon>
        <taxon>Spiralia</taxon>
        <taxon>Lophotrochozoa</taxon>
        <taxon>Mollusca</taxon>
        <taxon>Bivalvia</taxon>
        <taxon>Autobranchia</taxon>
        <taxon>Pteriomorphia</taxon>
        <taxon>Mytilida</taxon>
        <taxon>Mytiloidea</taxon>
        <taxon>Mytilidae</taxon>
        <taxon>Mytilinae</taxon>
        <taxon>Mytilus</taxon>
    </lineage>
</organism>
<feature type="domain" description="RING-Gid-type" evidence="8">
    <location>
        <begin position="336"/>
        <end position="377"/>
    </location>
</feature>
<dbReference type="PANTHER" id="PTHR12170:SF3">
    <property type="entry name" value="GH10162P"/>
    <property type="match status" value="1"/>
</dbReference>
<evidence type="ECO:0000256" key="2">
    <source>
        <dbReference type="ARBA" id="ARBA00022490"/>
    </source>
</evidence>
<keyword evidence="10" id="KW-1185">Reference proteome</keyword>
<dbReference type="SMART" id="SM00668">
    <property type="entry name" value="CTLH"/>
    <property type="match status" value="1"/>
</dbReference>
<dbReference type="PROSITE" id="PS50897">
    <property type="entry name" value="CTLH"/>
    <property type="match status" value="1"/>
</dbReference>
<keyword evidence="4 6" id="KW-0863">Zinc-finger</keyword>
<keyword evidence="5" id="KW-0862">Zinc</keyword>
<evidence type="ECO:0000256" key="1">
    <source>
        <dbReference type="ARBA" id="ARBA00004496"/>
    </source>
</evidence>
<dbReference type="SUPFAM" id="SSF57850">
    <property type="entry name" value="RING/U-box"/>
    <property type="match status" value="1"/>
</dbReference>
<dbReference type="GO" id="GO:0043161">
    <property type="term" value="P:proteasome-mediated ubiquitin-dependent protein catabolic process"/>
    <property type="evidence" value="ECO:0007669"/>
    <property type="project" value="InterPro"/>
</dbReference>
<comment type="subcellular location">
    <subcellularLocation>
        <location evidence="1">Cytoplasm</location>
    </subcellularLocation>
</comment>
<dbReference type="InterPro" id="IPR044063">
    <property type="entry name" value="ZF_RING_GID"/>
</dbReference>
<gene>
    <name evidence="9" type="ORF">MCOR_34981</name>
</gene>
<dbReference type="Pfam" id="PF10607">
    <property type="entry name" value="CTLH"/>
    <property type="match status" value="1"/>
</dbReference>
<dbReference type="AlphaFoldDB" id="A0A6J8D0Y5"/>
<dbReference type="GO" id="GO:0034657">
    <property type="term" value="C:GID complex"/>
    <property type="evidence" value="ECO:0007669"/>
    <property type="project" value="TreeGrafter"/>
</dbReference>
<dbReference type="PROSITE" id="PS51867">
    <property type="entry name" value="ZF_RING_GID"/>
    <property type="match status" value="1"/>
</dbReference>
<keyword evidence="9" id="KW-0808">Transferase</keyword>
<evidence type="ECO:0000313" key="9">
    <source>
        <dbReference type="EMBL" id="CAC5400830.1"/>
    </source>
</evidence>
<keyword evidence="2" id="KW-0963">Cytoplasm</keyword>
<dbReference type="EMBL" id="CACVKT020006320">
    <property type="protein sequence ID" value="CAC5400830.1"/>
    <property type="molecule type" value="Genomic_DNA"/>
</dbReference>
<dbReference type="OrthoDB" id="1933281at2759"/>
<evidence type="ECO:0000256" key="6">
    <source>
        <dbReference type="PROSITE-ProRule" id="PRU01215"/>
    </source>
</evidence>
<dbReference type="GO" id="GO:0005737">
    <property type="term" value="C:cytoplasm"/>
    <property type="evidence" value="ECO:0007669"/>
    <property type="project" value="UniProtKB-SubCell"/>
</dbReference>
<dbReference type="InterPro" id="IPR045098">
    <property type="entry name" value="Fyv10_fam"/>
</dbReference>
<dbReference type="Pfam" id="PF13445">
    <property type="entry name" value="zf-RING_UBOX"/>
    <property type="match status" value="1"/>
</dbReference>
<feature type="domain" description="CTLH" evidence="7">
    <location>
        <begin position="153"/>
        <end position="210"/>
    </location>
</feature>
<reference evidence="9 10" key="1">
    <citation type="submission" date="2020-06" db="EMBL/GenBank/DDBJ databases">
        <authorList>
            <person name="Li R."/>
            <person name="Bekaert M."/>
        </authorList>
    </citation>
    <scope>NUCLEOTIDE SEQUENCE [LARGE SCALE GENOMIC DNA]</scope>
    <source>
        <strain evidence="10">wild</strain>
    </source>
</reference>
<feature type="zinc finger region" description="RING-Gid-type" evidence="6">
    <location>
        <begin position="336"/>
        <end position="377"/>
    </location>
</feature>
<protein>
    <submittedName>
        <fullName evidence="9">RMND5</fullName>
        <ecNumber evidence="9">2.3.2.27</ecNumber>
    </submittedName>
</protein>
<evidence type="ECO:0000259" key="7">
    <source>
        <dbReference type="PROSITE" id="PS50897"/>
    </source>
</evidence>
<evidence type="ECO:0000256" key="4">
    <source>
        <dbReference type="ARBA" id="ARBA00022771"/>
    </source>
</evidence>
<sequence>MEACQAVEKEVNKVLEKFTGLNQHYANNLDELLNSIQSIQRELNEGPEDNELTATQSLILIQTLRRLKEAVSRYGQEHKDLHSTVSKVGKSVDRNFVNDFSSVIVDRAFEGQEKAMLLNEVVCEHFMRQGMLDVADAIVEDADLAIAEDKKEPFMELHRILGALRMNDLDPALCWAHTHAVKLREMNSSLEFKLHRLKFINLIKEGPSAQLAALYYSKNFEKFADQHARDIQILMGSLLFLRHGIQNSSYSHLLSSIYWDEICDIFTRDACTLMGMSMESPLSVSIKAGCIALPPLLNIKQVMQQRQVSGVWSNKDELPVEIELGTDFRYHSVFACPILRQQSTDTNPPMRLVCGHVISKDALTKLSSGSKVKCPYCPVEQSPSDARQVHF</sequence>
<name>A0A6J8D0Y5_MYTCO</name>
<evidence type="ECO:0000256" key="3">
    <source>
        <dbReference type="ARBA" id="ARBA00022723"/>
    </source>
</evidence>
<dbReference type="Proteomes" id="UP000507470">
    <property type="component" value="Unassembled WGS sequence"/>
</dbReference>
<dbReference type="InterPro" id="IPR027370">
    <property type="entry name" value="Znf-RING_euk"/>
</dbReference>
<evidence type="ECO:0000313" key="10">
    <source>
        <dbReference type="Proteomes" id="UP000507470"/>
    </source>
</evidence>
<dbReference type="PANTHER" id="PTHR12170">
    <property type="entry name" value="MACROPHAGE ERYTHROBLAST ATTACHER-RELATED"/>
    <property type="match status" value="1"/>
</dbReference>
<dbReference type="GO" id="GO:0061630">
    <property type="term" value="F:ubiquitin protein ligase activity"/>
    <property type="evidence" value="ECO:0007669"/>
    <property type="project" value="UniProtKB-EC"/>
</dbReference>
<dbReference type="SMART" id="SM00757">
    <property type="entry name" value="CRA"/>
    <property type="match status" value="1"/>
</dbReference>
<evidence type="ECO:0000259" key="8">
    <source>
        <dbReference type="PROSITE" id="PS51867"/>
    </source>
</evidence>
<proteinExistence type="predicted"/>
<dbReference type="InterPro" id="IPR006595">
    <property type="entry name" value="CTLH_C"/>
</dbReference>
<dbReference type="GO" id="GO:0008270">
    <property type="term" value="F:zinc ion binding"/>
    <property type="evidence" value="ECO:0007669"/>
    <property type="project" value="UniProtKB-KW"/>
</dbReference>
<dbReference type="EC" id="2.3.2.27" evidence="9"/>
<dbReference type="GO" id="GO:0005634">
    <property type="term" value="C:nucleus"/>
    <property type="evidence" value="ECO:0007669"/>
    <property type="project" value="TreeGrafter"/>
</dbReference>